<sequence>MEAKKEEFIVTQKWLEENGARKYELQAFKKHFPNGGEALEVLKLCEELDYRYFGEWLVDHLPPIYPPLVLNNLIGDLFYPGDVHIKGDLSTQGCIYIKGSLKVDGKLTGNKLHSTLAAFVNADEIDISGGADIQARINANSIIMSDHAFIIGDTVANSISLRDSAQILGNAEAKVINLKDGYIGGDVDADEISNDGGWIKGDVNTIKIENINGGSVAGKITYKRSDEHNKASY</sequence>
<dbReference type="Pfam" id="PF04519">
    <property type="entry name" value="Bactofilin"/>
    <property type="match status" value="1"/>
</dbReference>
<dbReference type="AlphaFoldDB" id="A0A2N9Y3L3"/>
<dbReference type="InterPro" id="IPR007607">
    <property type="entry name" value="BacA/B"/>
</dbReference>
<proteinExistence type="predicted"/>
<comment type="caution">
    <text evidence="1">The sequence shown here is derived from an EMBL/GenBank/DDBJ whole genome shotgun (WGS) entry which is preliminary data.</text>
</comment>
<evidence type="ECO:0000313" key="2">
    <source>
        <dbReference type="Proteomes" id="UP000231094"/>
    </source>
</evidence>
<organism evidence="1 2">
    <name type="scientific">Snodgrassella alvi</name>
    <dbReference type="NCBI Taxonomy" id="1196083"/>
    <lineage>
        <taxon>Bacteria</taxon>
        <taxon>Pseudomonadati</taxon>
        <taxon>Pseudomonadota</taxon>
        <taxon>Betaproteobacteria</taxon>
        <taxon>Neisseriales</taxon>
        <taxon>Neisseriaceae</taxon>
        <taxon>Snodgrassella</taxon>
    </lineage>
</organism>
<dbReference type="RefSeq" id="WP_100117025.1">
    <property type="nucleotide sequence ID" value="NZ_MEIV01000053.1"/>
</dbReference>
<evidence type="ECO:0000313" key="1">
    <source>
        <dbReference type="EMBL" id="PIT62050.1"/>
    </source>
</evidence>
<dbReference type="Proteomes" id="UP000231094">
    <property type="component" value="Unassembled WGS sequence"/>
</dbReference>
<dbReference type="EMBL" id="MEIV01000053">
    <property type="protein sequence ID" value="PIT62050.1"/>
    <property type="molecule type" value="Genomic_DNA"/>
</dbReference>
<reference evidence="1 2" key="1">
    <citation type="journal article" date="2017" name="MBio">
        <title>Type VI secretion-mediated competition in the bee gut microbiome.</title>
        <authorList>
            <person name="Steele M.I."/>
            <person name="Kwong W.K."/>
            <person name="Powell J.E."/>
            <person name="Whiteley M."/>
            <person name="Moran N.A."/>
        </authorList>
    </citation>
    <scope>NUCLEOTIDE SEQUENCE [LARGE SCALE GENOMIC DNA]</scope>
    <source>
        <strain evidence="1 2">PEB0171</strain>
    </source>
</reference>
<name>A0A2N9Y3L3_9NEIS</name>
<accession>A0A2N9Y3L3</accession>
<gene>
    <name evidence="1" type="ORF">BHC47_06050</name>
</gene>
<protein>
    <submittedName>
        <fullName evidence="1">Uncharacterized protein</fullName>
    </submittedName>
</protein>